<dbReference type="OrthoDB" id="959793at2"/>
<accession>W0ESF8</accession>
<dbReference type="Proteomes" id="UP000018901">
    <property type="component" value="Chromosome"/>
</dbReference>
<evidence type="ECO:0000313" key="2">
    <source>
        <dbReference type="Proteomes" id="UP000018901"/>
    </source>
</evidence>
<reference evidence="1 2" key="1">
    <citation type="submission" date="2013-12" db="EMBL/GenBank/DDBJ databases">
        <authorList>
            <consortium name="DOE Joint Genome Institute"/>
            <person name="Eisen J."/>
            <person name="Huntemann M."/>
            <person name="Han J."/>
            <person name="Chen A."/>
            <person name="Kyrpides N."/>
            <person name="Mavromatis K."/>
            <person name="Markowitz V."/>
            <person name="Palaniappan K."/>
            <person name="Ivanova N."/>
            <person name="Schaumberg A."/>
            <person name="Pati A."/>
            <person name="Liolios K."/>
            <person name="Nordberg H.P."/>
            <person name="Cantor M.N."/>
            <person name="Hua S.X."/>
            <person name="Woyke T."/>
        </authorList>
    </citation>
    <scope>NUCLEOTIDE SEQUENCE [LARGE SCALE GENOMIC DNA]</scope>
    <source>
        <strain evidence="2">DSM 18177</strain>
    </source>
</reference>
<dbReference type="Gene3D" id="3.30.1330.70">
    <property type="entry name" value="Holliday junction resolvase RusA"/>
    <property type="match status" value="1"/>
</dbReference>
<dbReference type="GO" id="GO:0006310">
    <property type="term" value="P:DNA recombination"/>
    <property type="evidence" value="ECO:0007669"/>
    <property type="project" value="InterPro"/>
</dbReference>
<name>W0ESF8_9BACT</name>
<gene>
    <name evidence="1" type="ORF">BARVI_03885</name>
</gene>
<dbReference type="InterPro" id="IPR008822">
    <property type="entry name" value="Endonuclease_RusA-like"/>
</dbReference>
<dbReference type="Pfam" id="PF05866">
    <property type="entry name" value="RusA"/>
    <property type="match status" value="1"/>
</dbReference>
<dbReference type="GO" id="GO:0006281">
    <property type="term" value="P:DNA repair"/>
    <property type="evidence" value="ECO:0007669"/>
    <property type="project" value="InterPro"/>
</dbReference>
<dbReference type="EMBL" id="CP007034">
    <property type="protein sequence ID" value="AHF13672.1"/>
    <property type="molecule type" value="Genomic_DNA"/>
</dbReference>
<dbReference type="HOGENOM" id="CLU_1746080_0_0_10"/>
<dbReference type="InterPro" id="IPR036614">
    <property type="entry name" value="RusA-like_sf"/>
</dbReference>
<evidence type="ECO:0000313" key="1">
    <source>
        <dbReference type="EMBL" id="AHF13672.1"/>
    </source>
</evidence>
<proteinExistence type="predicted"/>
<dbReference type="GeneID" id="90528584"/>
<dbReference type="AlphaFoldDB" id="W0ESF8"/>
<dbReference type="STRING" id="880074.BARVI_03885"/>
<organism evidence="1 2">
    <name type="scientific">Barnesiella viscericola DSM 18177</name>
    <dbReference type="NCBI Taxonomy" id="880074"/>
    <lineage>
        <taxon>Bacteria</taxon>
        <taxon>Pseudomonadati</taxon>
        <taxon>Bacteroidota</taxon>
        <taxon>Bacteroidia</taxon>
        <taxon>Bacteroidales</taxon>
        <taxon>Barnesiellaceae</taxon>
        <taxon>Barnesiella</taxon>
    </lineage>
</organism>
<protein>
    <submittedName>
        <fullName evidence="1">Uncharacterized protein</fullName>
    </submittedName>
</protein>
<dbReference type="KEGG" id="bvs:BARVI_03885"/>
<dbReference type="SUPFAM" id="SSF103084">
    <property type="entry name" value="Holliday junction resolvase RusA"/>
    <property type="match status" value="1"/>
</dbReference>
<dbReference type="RefSeq" id="WP_025277941.1">
    <property type="nucleotide sequence ID" value="NZ_CP007034.1"/>
</dbReference>
<dbReference type="GO" id="GO:0000287">
    <property type="term" value="F:magnesium ion binding"/>
    <property type="evidence" value="ECO:0007669"/>
    <property type="project" value="InterPro"/>
</dbReference>
<keyword evidence="2" id="KW-1185">Reference proteome</keyword>
<sequence length="149" mass="16950">MELVIRGLVPLSYNSRDKEKKSEYREQIRSAFQRKYKGRVPTFPANEELYARVYFFTSSGVNVDCDNISKPIWDAVNALVYVDDRKIVMRTAAVIDVNIHPFSIIDTSSIESEVAADLMQGLIETEVKCLYIECNKFKESMIKIGGGNV</sequence>